<accession>A0A1B6VIP2</accession>
<keyword evidence="1" id="KW-1133">Transmembrane helix</keyword>
<feature type="transmembrane region" description="Helical" evidence="1">
    <location>
        <begin position="20"/>
        <end position="37"/>
    </location>
</feature>
<protein>
    <submittedName>
        <fullName evidence="2">Uncharacterized protein</fullName>
    </submittedName>
</protein>
<evidence type="ECO:0000313" key="3">
    <source>
        <dbReference type="Proteomes" id="UP000077786"/>
    </source>
</evidence>
<dbReference type="EMBL" id="LUTU01000010">
    <property type="protein sequence ID" value="OAJ67101.1"/>
    <property type="molecule type" value="Genomic_DNA"/>
</dbReference>
<evidence type="ECO:0000313" key="2">
    <source>
        <dbReference type="EMBL" id="OAJ67101.1"/>
    </source>
</evidence>
<organism evidence="2 3">
    <name type="scientific">Gluconobacter cerinus</name>
    <dbReference type="NCBI Taxonomy" id="38307"/>
    <lineage>
        <taxon>Bacteria</taxon>
        <taxon>Pseudomonadati</taxon>
        <taxon>Pseudomonadota</taxon>
        <taxon>Alphaproteobacteria</taxon>
        <taxon>Acetobacterales</taxon>
        <taxon>Acetobacteraceae</taxon>
        <taxon>Gluconobacter</taxon>
    </lineage>
</organism>
<feature type="transmembrane region" description="Helical" evidence="1">
    <location>
        <begin position="49"/>
        <end position="69"/>
    </location>
</feature>
<proteinExistence type="predicted"/>
<dbReference type="AlphaFoldDB" id="A0A1B6VIP2"/>
<gene>
    <name evidence="2" type="ORF">A0123_02247</name>
</gene>
<comment type="caution">
    <text evidence="2">The sequence shown here is derived from an EMBL/GenBank/DDBJ whole genome shotgun (WGS) entry which is preliminary data.</text>
</comment>
<keyword evidence="1" id="KW-0472">Membrane</keyword>
<name>A0A1B6VIP2_9PROT</name>
<sequence length="70" mass="7980">MCNSGKHHAQDFGAYRLRQLTYIGTLHFLVNVVSQYLRRKRVPRPKAAFYYGFITSLILGQIISVSHALG</sequence>
<reference evidence="2 3" key="1">
    <citation type="submission" date="2016-03" db="EMBL/GenBank/DDBJ databases">
        <title>Draft genome sequence of Gluconobacter cerinus strain CECT 9110.</title>
        <authorList>
            <person name="Sainz F."/>
            <person name="Mas A."/>
            <person name="Torija M.J."/>
        </authorList>
    </citation>
    <scope>NUCLEOTIDE SEQUENCE [LARGE SCALE GENOMIC DNA]</scope>
    <source>
        <strain evidence="2 3">CECT 9110</strain>
    </source>
</reference>
<dbReference type="Proteomes" id="UP000077786">
    <property type="component" value="Unassembled WGS sequence"/>
</dbReference>
<keyword evidence="1" id="KW-0812">Transmembrane</keyword>
<evidence type="ECO:0000256" key="1">
    <source>
        <dbReference type="SAM" id="Phobius"/>
    </source>
</evidence>
<dbReference type="PATRIC" id="fig|38307.3.peg.2339"/>